<proteinExistence type="inferred from homology"/>
<protein>
    <submittedName>
        <fullName evidence="3">Uncharacterized protein</fullName>
    </submittedName>
</protein>
<dbReference type="PANTHER" id="PTHR11599">
    <property type="entry name" value="PROTEASOME SUBUNIT ALPHA/BETA"/>
    <property type="match status" value="1"/>
</dbReference>
<comment type="similarity">
    <text evidence="2">Belongs to the peptidase T1A family.</text>
</comment>
<sequence length="191" mass="21392">MQAHELATHQEKIYDVDDHIGMVFSGLTADARYICKLMRNEALNYWYTNNSQHPIERMVNKIAQKSQKKTSTAHKRPFGVGCLVAGIDEAGTHLFETCPSANFYEYKAMAIGAKCQSAKTYLEKNFDKFENASRQELIEHGVKALRASAQEEDLTLNNVSIAVVSADEKFHLLEGAELGKFIGDEGRMDVS</sequence>
<dbReference type="AlphaFoldDB" id="A0A7S3MZ31"/>
<accession>A0A7S3MZ31</accession>
<dbReference type="GO" id="GO:0019773">
    <property type="term" value="C:proteasome core complex, alpha-subunit complex"/>
    <property type="evidence" value="ECO:0007669"/>
    <property type="project" value="UniProtKB-UniRule"/>
</dbReference>
<dbReference type="SUPFAM" id="SSF56235">
    <property type="entry name" value="N-terminal nucleophile aminohydrolases (Ntn hydrolases)"/>
    <property type="match status" value="1"/>
</dbReference>
<dbReference type="PROSITE" id="PS51475">
    <property type="entry name" value="PROTEASOME_ALPHA_2"/>
    <property type="match status" value="1"/>
</dbReference>
<name>A0A7S3MZ31_9SPIT</name>
<dbReference type="InterPro" id="IPR001353">
    <property type="entry name" value="Proteasome_sua/b"/>
</dbReference>
<dbReference type="EMBL" id="HBIH01032605">
    <property type="protein sequence ID" value="CAE0332401.1"/>
    <property type="molecule type" value="Transcribed_RNA"/>
</dbReference>
<dbReference type="InterPro" id="IPR023332">
    <property type="entry name" value="Proteasome_alpha-type"/>
</dbReference>
<gene>
    <name evidence="3" type="ORF">SINC0208_LOCUS13037</name>
</gene>
<keyword evidence="1 2" id="KW-0647">Proteasome</keyword>
<evidence type="ECO:0000256" key="1">
    <source>
        <dbReference type="ARBA" id="ARBA00022942"/>
    </source>
</evidence>
<evidence type="ECO:0000256" key="2">
    <source>
        <dbReference type="PROSITE-ProRule" id="PRU00808"/>
    </source>
</evidence>
<dbReference type="InterPro" id="IPR029055">
    <property type="entry name" value="Ntn_hydrolases_N"/>
</dbReference>
<reference evidence="3" key="1">
    <citation type="submission" date="2021-01" db="EMBL/GenBank/DDBJ databases">
        <authorList>
            <person name="Corre E."/>
            <person name="Pelletier E."/>
            <person name="Niang G."/>
            <person name="Scheremetjew M."/>
            <person name="Finn R."/>
            <person name="Kale V."/>
            <person name="Holt S."/>
            <person name="Cochrane G."/>
            <person name="Meng A."/>
            <person name="Brown T."/>
            <person name="Cohen L."/>
        </authorList>
    </citation>
    <scope>NUCLEOTIDE SEQUENCE</scope>
    <source>
        <strain evidence="3">S3</strain>
    </source>
</reference>
<dbReference type="InterPro" id="IPR050115">
    <property type="entry name" value="Proteasome_alpha"/>
</dbReference>
<dbReference type="Pfam" id="PF00227">
    <property type="entry name" value="Proteasome"/>
    <property type="match status" value="1"/>
</dbReference>
<organism evidence="3">
    <name type="scientific">Strombidium inclinatum</name>
    <dbReference type="NCBI Taxonomy" id="197538"/>
    <lineage>
        <taxon>Eukaryota</taxon>
        <taxon>Sar</taxon>
        <taxon>Alveolata</taxon>
        <taxon>Ciliophora</taxon>
        <taxon>Intramacronucleata</taxon>
        <taxon>Spirotrichea</taxon>
        <taxon>Oligotrichia</taxon>
        <taxon>Strombidiidae</taxon>
        <taxon>Strombidium</taxon>
    </lineage>
</organism>
<evidence type="ECO:0000313" key="3">
    <source>
        <dbReference type="EMBL" id="CAE0332401.1"/>
    </source>
</evidence>
<dbReference type="GO" id="GO:0051603">
    <property type="term" value="P:proteolysis involved in protein catabolic process"/>
    <property type="evidence" value="ECO:0007669"/>
    <property type="project" value="InterPro"/>
</dbReference>
<dbReference type="Gene3D" id="3.60.20.10">
    <property type="entry name" value="Glutamine Phosphoribosylpyrophosphate, subunit 1, domain 1"/>
    <property type="match status" value="1"/>
</dbReference>